<evidence type="ECO:0000313" key="4">
    <source>
        <dbReference type="Proteomes" id="UP001501570"/>
    </source>
</evidence>
<gene>
    <name evidence="3" type="ORF">GCM10023322_15470</name>
</gene>
<keyword evidence="4" id="KW-1185">Reference proteome</keyword>
<dbReference type="Proteomes" id="UP001501570">
    <property type="component" value="Unassembled WGS sequence"/>
</dbReference>
<reference evidence="4" key="1">
    <citation type="journal article" date="2019" name="Int. J. Syst. Evol. Microbiol.">
        <title>The Global Catalogue of Microorganisms (GCM) 10K type strain sequencing project: providing services to taxonomists for standard genome sequencing and annotation.</title>
        <authorList>
            <consortium name="The Broad Institute Genomics Platform"/>
            <consortium name="The Broad Institute Genome Sequencing Center for Infectious Disease"/>
            <person name="Wu L."/>
            <person name="Ma J."/>
        </authorList>
    </citation>
    <scope>NUCLEOTIDE SEQUENCE [LARGE SCALE GENOMIC DNA]</scope>
    <source>
        <strain evidence="4">JCM 18304</strain>
    </source>
</reference>
<proteinExistence type="predicted"/>
<dbReference type="RefSeq" id="WP_345627444.1">
    <property type="nucleotide sequence ID" value="NZ_BAABJQ010000004.1"/>
</dbReference>
<comment type="caution">
    <text evidence="3">The sequence shown here is derived from an EMBL/GenBank/DDBJ whole genome shotgun (WGS) entry which is preliminary data.</text>
</comment>
<organism evidence="3 4">
    <name type="scientific">Rugosimonospora acidiphila</name>
    <dbReference type="NCBI Taxonomy" id="556531"/>
    <lineage>
        <taxon>Bacteria</taxon>
        <taxon>Bacillati</taxon>
        <taxon>Actinomycetota</taxon>
        <taxon>Actinomycetes</taxon>
        <taxon>Micromonosporales</taxon>
        <taxon>Micromonosporaceae</taxon>
        <taxon>Rugosimonospora</taxon>
    </lineage>
</organism>
<feature type="transmembrane region" description="Helical" evidence="2">
    <location>
        <begin position="96"/>
        <end position="116"/>
    </location>
</feature>
<sequence>MALVRRSALLGLPGYAGESSVDEGPSAVGTLEHPSTHSVGAEPTVRLPANGGAQAALPLPSLAAGRAPTATAGRASTTAWAADAEAAAVASKGASIGSIFGAFVFAAIGTAAGYVVHRWGSHVEPFEIGNQVSAYAAIIVFAGAVERLLEPFSNLLPGARARAEYESTVAALTNLDPAITLKDVAAARARLDRALANRAVLMWGLATGVAALVSAAGGFYLLHMIAEKGWVSQIPTWVDALITGLVVGTGTKPLHDLISRVQAAKGE</sequence>
<name>A0ABP9RME9_9ACTN</name>
<evidence type="ECO:0000256" key="1">
    <source>
        <dbReference type="SAM" id="MobiDB-lite"/>
    </source>
</evidence>
<feature type="region of interest" description="Disordered" evidence="1">
    <location>
        <begin position="17"/>
        <end position="42"/>
    </location>
</feature>
<keyword evidence="2" id="KW-0472">Membrane</keyword>
<keyword evidence="2" id="KW-1133">Transmembrane helix</keyword>
<dbReference type="EMBL" id="BAABJQ010000004">
    <property type="protein sequence ID" value="GAA5181257.1"/>
    <property type="molecule type" value="Genomic_DNA"/>
</dbReference>
<keyword evidence="2" id="KW-0812">Transmembrane</keyword>
<evidence type="ECO:0000256" key="2">
    <source>
        <dbReference type="SAM" id="Phobius"/>
    </source>
</evidence>
<protein>
    <submittedName>
        <fullName evidence="3">Uncharacterized protein</fullName>
    </submittedName>
</protein>
<accession>A0ABP9RME9</accession>
<evidence type="ECO:0000313" key="3">
    <source>
        <dbReference type="EMBL" id="GAA5181257.1"/>
    </source>
</evidence>
<feature type="transmembrane region" description="Helical" evidence="2">
    <location>
        <begin position="200"/>
        <end position="222"/>
    </location>
</feature>